<dbReference type="InterPro" id="IPR050706">
    <property type="entry name" value="Cyclic-di-GMP_PDE-like"/>
</dbReference>
<dbReference type="SUPFAM" id="SSF141868">
    <property type="entry name" value="EAL domain-like"/>
    <property type="match status" value="1"/>
</dbReference>
<dbReference type="SMART" id="SM00052">
    <property type="entry name" value="EAL"/>
    <property type="match status" value="1"/>
</dbReference>
<sequence length="255" mass="28453">MIKGILRSMLSGEGIIVPHVQPMYRLNDNRLMALEYLARYVDADNHAHPVGPILQDPALRPADRLILDLKFLESTFQTLARTGDESHLHFVNLEPVSLEAPGFWECMPRWIESLPFGPDNVVMEFTESQGVHDMLALQGYANRLRDMGLQVAVDDLGAGVASLTHMARLAPDYIKADRSLVEQVHRRPYQAALLNALSHFAQRMRIGFIAEGIETLDELEAVMDADVPWGQGFILGQPWPTRPRPISLPIAVSGS</sequence>
<dbReference type="InterPro" id="IPR035919">
    <property type="entry name" value="EAL_sf"/>
</dbReference>
<dbReference type="InterPro" id="IPR001633">
    <property type="entry name" value="EAL_dom"/>
</dbReference>
<evidence type="ECO:0000313" key="2">
    <source>
        <dbReference type="EMBL" id="MBK9796381.1"/>
    </source>
</evidence>
<protein>
    <submittedName>
        <fullName evidence="2">EAL domain-containing protein</fullName>
    </submittedName>
</protein>
<dbReference type="GO" id="GO:0071111">
    <property type="term" value="F:cyclic-guanylate-specific phosphodiesterase activity"/>
    <property type="evidence" value="ECO:0007669"/>
    <property type="project" value="InterPro"/>
</dbReference>
<dbReference type="PANTHER" id="PTHR33121">
    <property type="entry name" value="CYCLIC DI-GMP PHOSPHODIESTERASE PDEF"/>
    <property type="match status" value="1"/>
</dbReference>
<feature type="domain" description="EAL" evidence="1">
    <location>
        <begin position="1"/>
        <end position="252"/>
    </location>
</feature>
<dbReference type="CDD" id="cd01948">
    <property type="entry name" value="EAL"/>
    <property type="match status" value="1"/>
</dbReference>
<evidence type="ECO:0000313" key="3">
    <source>
        <dbReference type="Proteomes" id="UP000886657"/>
    </source>
</evidence>
<proteinExistence type="predicted"/>
<dbReference type="EMBL" id="JADKIO010000006">
    <property type="protein sequence ID" value="MBK9796381.1"/>
    <property type="molecule type" value="Genomic_DNA"/>
</dbReference>
<accession>A0A9D7XGL6</accession>
<dbReference type="Proteomes" id="UP000886657">
    <property type="component" value="Unassembled WGS sequence"/>
</dbReference>
<dbReference type="PROSITE" id="PS50883">
    <property type="entry name" value="EAL"/>
    <property type="match status" value="1"/>
</dbReference>
<dbReference type="Gene3D" id="3.20.20.450">
    <property type="entry name" value="EAL domain"/>
    <property type="match status" value="1"/>
</dbReference>
<name>A0A9D7XGL6_9BACT</name>
<comment type="caution">
    <text evidence="2">The sequence shown here is derived from an EMBL/GenBank/DDBJ whole genome shotgun (WGS) entry which is preliminary data.</text>
</comment>
<gene>
    <name evidence="2" type="ORF">IPP58_07765</name>
</gene>
<reference evidence="2" key="1">
    <citation type="submission" date="2020-10" db="EMBL/GenBank/DDBJ databases">
        <title>Connecting structure to function with the recovery of over 1000 high-quality activated sludge metagenome-assembled genomes encoding full-length rRNA genes using long-read sequencing.</title>
        <authorList>
            <person name="Singleton C.M."/>
            <person name="Petriglieri F."/>
            <person name="Kristensen J.M."/>
            <person name="Kirkegaard R.H."/>
            <person name="Michaelsen T.Y."/>
            <person name="Andersen M.H."/>
            <person name="Karst S.M."/>
            <person name="Dueholm M.S."/>
            <person name="Nielsen P.H."/>
            <person name="Albertsen M."/>
        </authorList>
    </citation>
    <scope>NUCLEOTIDE SEQUENCE</scope>
    <source>
        <strain evidence="2">Skiv_18-Q3-R9-52_MAXAC.067</strain>
    </source>
</reference>
<evidence type="ECO:0000259" key="1">
    <source>
        <dbReference type="PROSITE" id="PS50883"/>
    </source>
</evidence>
<dbReference type="AlphaFoldDB" id="A0A9D7XGL6"/>
<dbReference type="PANTHER" id="PTHR33121:SF70">
    <property type="entry name" value="SIGNALING PROTEIN YKOW"/>
    <property type="match status" value="1"/>
</dbReference>
<dbReference type="Pfam" id="PF00563">
    <property type="entry name" value="EAL"/>
    <property type="match status" value="1"/>
</dbReference>
<organism evidence="2 3">
    <name type="scientific">Candidatus Geothrix skivensis</name>
    <dbReference type="NCBI Taxonomy" id="2954439"/>
    <lineage>
        <taxon>Bacteria</taxon>
        <taxon>Pseudomonadati</taxon>
        <taxon>Acidobacteriota</taxon>
        <taxon>Holophagae</taxon>
        <taxon>Holophagales</taxon>
        <taxon>Holophagaceae</taxon>
        <taxon>Geothrix</taxon>
    </lineage>
</organism>